<evidence type="ECO:0000256" key="10">
    <source>
        <dbReference type="SAM" id="MobiDB-lite"/>
    </source>
</evidence>
<dbReference type="InterPro" id="IPR031202">
    <property type="entry name" value="PHF1_PDH-finger1"/>
</dbReference>
<evidence type="ECO:0000256" key="5">
    <source>
        <dbReference type="ARBA" id="ARBA00022771"/>
    </source>
</evidence>
<dbReference type="InterPro" id="IPR011011">
    <property type="entry name" value="Znf_FYVE_PHD"/>
</dbReference>
<feature type="compositionally biased region" description="Basic residues" evidence="10">
    <location>
        <begin position="1"/>
        <end position="14"/>
    </location>
</feature>
<accession>A0AAD1SYF1</accession>
<evidence type="ECO:0000256" key="4">
    <source>
        <dbReference type="ARBA" id="ARBA00022737"/>
    </source>
</evidence>
<dbReference type="PROSITE" id="PS50016">
    <property type="entry name" value="ZF_PHD_2"/>
    <property type="match status" value="1"/>
</dbReference>
<dbReference type="Gene3D" id="2.30.30.140">
    <property type="match status" value="1"/>
</dbReference>
<dbReference type="InterPro" id="IPR019786">
    <property type="entry name" value="Zinc_finger_PHD-type_CS"/>
</dbReference>
<dbReference type="EMBL" id="OW240920">
    <property type="protein sequence ID" value="CAH2314580.1"/>
    <property type="molecule type" value="Genomic_DNA"/>
</dbReference>
<feature type="region of interest" description="Disordered" evidence="10">
    <location>
        <begin position="136"/>
        <end position="206"/>
    </location>
</feature>
<dbReference type="InterPro" id="IPR040477">
    <property type="entry name" value="KDM4-like_Tudor"/>
</dbReference>
<evidence type="ECO:0000256" key="6">
    <source>
        <dbReference type="ARBA" id="ARBA00022833"/>
    </source>
</evidence>
<keyword evidence="13" id="KW-1185">Reference proteome</keyword>
<dbReference type="PANTHER" id="PTHR12628">
    <property type="entry name" value="POLYCOMB-LIKE TRANSCRIPTION FACTOR"/>
    <property type="match status" value="1"/>
</dbReference>
<comment type="subcellular location">
    <subcellularLocation>
        <location evidence="1">Nucleus</location>
    </subcellularLocation>
</comment>
<evidence type="ECO:0000256" key="1">
    <source>
        <dbReference type="ARBA" id="ARBA00004123"/>
    </source>
</evidence>
<dbReference type="InterPro" id="IPR047399">
    <property type="entry name" value="Tudor_PHF1"/>
</dbReference>
<keyword evidence="7" id="KW-0156">Chromatin regulator</keyword>
<dbReference type="CDD" id="cd15582">
    <property type="entry name" value="PHD2_PHF1"/>
    <property type="match status" value="1"/>
</dbReference>
<evidence type="ECO:0000313" key="12">
    <source>
        <dbReference type="EMBL" id="CAH2314580.1"/>
    </source>
</evidence>
<dbReference type="SUPFAM" id="SSF63748">
    <property type="entry name" value="Tudor/PWWP/MBT"/>
    <property type="match status" value="1"/>
</dbReference>
<evidence type="ECO:0000313" key="13">
    <source>
        <dbReference type="Proteomes" id="UP001295444"/>
    </source>
</evidence>
<evidence type="ECO:0000256" key="7">
    <source>
        <dbReference type="ARBA" id="ARBA00022853"/>
    </source>
</evidence>
<dbReference type="Proteomes" id="UP001295444">
    <property type="component" value="Chromosome 09"/>
</dbReference>
<dbReference type="PANTHER" id="PTHR12628:SF11">
    <property type="entry name" value="PHD FINGER PROTEIN 1"/>
    <property type="match status" value="1"/>
</dbReference>
<dbReference type="AlphaFoldDB" id="A0AAD1SYF1"/>
<dbReference type="CDD" id="cd15500">
    <property type="entry name" value="PHD1_PHF1"/>
    <property type="match status" value="1"/>
</dbReference>
<dbReference type="CDD" id="cd20449">
    <property type="entry name" value="Tudor_PHF1"/>
    <property type="match status" value="1"/>
</dbReference>
<sequence length="728" mass="81526">MHNSVTHKARHRHTIIGTQTDTHRHLQLYTHSHKGTRQGLSSAGYTKKKHIPRSELPDHTSDWTQVFPPSHLVAVAPRPFPYLPSCDWLRQAKRASSPSPRPLIGERCEIPTSPWLRGAVPIGWLRGVGVAAASLGPRCGPRIEGRRTLPCPDPPGRGEEADTAPQPGQEEEEEPGVESEGIPGQCVMEGREPPTRPNRTTPASPRVTPALVKRPRFQTLARFWEGQDVLARWTDGLLYLGIIKKVDSAQETCLVRFEDNSQFSVLWKDIFPPAVPGKEQLCCVCNSQACTPDNKLVHCGKCKHAYHQECHVPNVPCDTDCPGSSWMCRQCVFAVATKRGGALKKGPYARSMLHMKLSLPYQLKSLEWDPLHLTNKQQCYCYCGGPGEWNMKMLQCCRCLQWFHEACTQCLSKPLLYGDRFYIFECSVCTRGPENAWRLPLGWVDVSHLVLYHLSICCKKKYFDFEREILSFVNENWDSLLVGELTDTPRSERYSHLLHALTGQKDRFISGKEIKKKKCLFGLQSRVPPPAPQTTELRLGETDVRSPAPCVSSLSGRMGALKRPPHRKRTQSIEQRTQRERRSLRQALTQDVIQNPFSPHQEYLGYRGSTYNFRRIGTRCLQSPPIRMFASFHPSANTSGSVAASLQSGEISTEAPEAPVLSEMFEAAPGPSPTTLGRTRIAPPPSSSTSEGCLWPGSAEEDTRILARRVTTQGAVQYLVEWGGGNIF</sequence>
<dbReference type="SUPFAM" id="SSF57903">
    <property type="entry name" value="FYVE/PHD zinc finger"/>
    <property type="match status" value="2"/>
</dbReference>
<dbReference type="GO" id="GO:0045814">
    <property type="term" value="P:negative regulation of gene expression, epigenetic"/>
    <property type="evidence" value="ECO:0007669"/>
    <property type="project" value="TreeGrafter"/>
</dbReference>
<keyword evidence="6" id="KW-0862">Zinc</keyword>
<dbReference type="InterPro" id="IPR019787">
    <property type="entry name" value="Znf_PHD-finger"/>
</dbReference>
<evidence type="ECO:0000256" key="9">
    <source>
        <dbReference type="PROSITE-ProRule" id="PRU00146"/>
    </source>
</evidence>
<organism evidence="12 13">
    <name type="scientific">Pelobates cultripes</name>
    <name type="common">Western spadefoot toad</name>
    <dbReference type="NCBI Taxonomy" id="61616"/>
    <lineage>
        <taxon>Eukaryota</taxon>
        <taxon>Metazoa</taxon>
        <taxon>Chordata</taxon>
        <taxon>Craniata</taxon>
        <taxon>Vertebrata</taxon>
        <taxon>Euteleostomi</taxon>
        <taxon>Amphibia</taxon>
        <taxon>Batrachia</taxon>
        <taxon>Anura</taxon>
        <taxon>Pelobatoidea</taxon>
        <taxon>Pelobatidae</taxon>
        <taxon>Pelobates</taxon>
    </lineage>
</organism>
<dbReference type="GO" id="GO:0003677">
    <property type="term" value="F:DNA binding"/>
    <property type="evidence" value="ECO:0007669"/>
    <property type="project" value="TreeGrafter"/>
</dbReference>
<dbReference type="Gene3D" id="3.90.980.20">
    <property type="match status" value="1"/>
</dbReference>
<dbReference type="SMART" id="SM00249">
    <property type="entry name" value="PHD"/>
    <property type="match status" value="2"/>
</dbReference>
<evidence type="ECO:0000256" key="8">
    <source>
        <dbReference type="ARBA" id="ARBA00023242"/>
    </source>
</evidence>
<dbReference type="Pfam" id="PF18104">
    <property type="entry name" value="Tudor_2"/>
    <property type="match status" value="1"/>
</dbReference>
<dbReference type="FunFam" id="3.30.40.10:FF:000125">
    <property type="entry name" value="Putative PHD finger protein 1"/>
    <property type="match status" value="1"/>
</dbReference>
<reference evidence="12" key="1">
    <citation type="submission" date="2022-03" db="EMBL/GenBank/DDBJ databases">
        <authorList>
            <person name="Alioto T."/>
            <person name="Alioto T."/>
            <person name="Gomez Garrido J."/>
        </authorList>
    </citation>
    <scope>NUCLEOTIDE SEQUENCE</scope>
</reference>
<gene>
    <name evidence="12" type="ORF">PECUL_23A038432</name>
</gene>
<keyword evidence="3" id="KW-0479">Metal-binding</keyword>
<dbReference type="InterPro" id="IPR025894">
    <property type="entry name" value="Mtf2_C_dom"/>
</dbReference>
<feature type="region of interest" description="Disordered" evidence="10">
    <location>
        <begin position="1"/>
        <end position="23"/>
    </location>
</feature>
<dbReference type="InterPro" id="IPR013083">
    <property type="entry name" value="Znf_RING/FYVE/PHD"/>
</dbReference>
<dbReference type="GO" id="GO:0008270">
    <property type="term" value="F:zinc ion binding"/>
    <property type="evidence" value="ECO:0007669"/>
    <property type="project" value="UniProtKB-KW"/>
</dbReference>
<dbReference type="SMART" id="SM00333">
    <property type="entry name" value="TUDOR"/>
    <property type="match status" value="1"/>
</dbReference>
<dbReference type="InterPro" id="IPR001965">
    <property type="entry name" value="Znf_PHD"/>
</dbReference>
<dbReference type="FunFam" id="3.90.980.20:FF:000003">
    <property type="entry name" value="Putative PHD finger protein 1"/>
    <property type="match status" value="1"/>
</dbReference>
<feature type="region of interest" description="Disordered" evidence="10">
    <location>
        <begin position="554"/>
        <end position="580"/>
    </location>
</feature>
<feature type="region of interest" description="Disordered" evidence="10">
    <location>
        <begin position="669"/>
        <end position="697"/>
    </location>
</feature>
<protein>
    <submittedName>
        <fullName evidence="12">PHD finger 1</fullName>
    </submittedName>
</protein>
<dbReference type="GO" id="GO:0003682">
    <property type="term" value="F:chromatin binding"/>
    <property type="evidence" value="ECO:0007669"/>
    <property type="project" value="TreeGrafter"/>
</dbReference>
<dbReference type="InterPro" id="IPR047010">
    <property type="entry name" value="PHF1_PHD-finger2"/>
</dbReference>
<dbReference type="GO" id="GO:0005634">
    <property type="term" value="C:nucleus"/>
    <property type="evidence" value="ECO:0007669"/>
    <property type="project" value="UniProtKB-SubCell"/>
</dbReference>
<feature type="compositionally biased region" description="Low complexity" evidence="10">
    <location>
        <begin position="197"/>
        <end position="206"/>
    </location>
</feature>
<comment type="similarity">
    <text evidence="2">Belongs to the Polycomblike family.</text>
</comment>
<evidence type="ECO:0000256" key="2">
    <source>
        <dbReference type="ARBA" id="ARBA00008084"/>
    </source>
</evidence>
<proteinExistence type="inferred from homology"/>
<dbReference type="InterPro" id="IPR002999">
    <property type="entry name" value="Tudor"/>
</dbReference>
<evidence type="ECO:0000259" key="11">
    <source>
        <dbReference type="PROSITE" id="PS50016"/>
    </source>
</evidence>
<dbReference type="Pfam" id="PF14061">
    <property type="entry name" value="Mtf2_C"/>
    <property type="match status" value="1"/>
</dbReference>
<dbReference type="PROSITE" id="PS01359">
    <property type="entry name" value="ZF_PHD_1"/>
    <property type="match status" value="1"/>
</dbReference>
<dbReference type="Gene3D" id="3.30.40.10">
    <property type="entry name" value="Zinc/RING finger domain, C3HC4 (zinc finger)"/>
    <property type="match status" value="1"/>
</dbReference>
<keyword evidence="8" id="KW-0539">Nucleus</keyword>
<feature type="domain" description="PHD-type" evidence="11">
    <location>
        <begin position="279"/>
        <end position="334"/>
    </location>
</feature>
<keyword evidence="5 9" id="KW-0863">Zinc-finger</keyword>
<keyword evidence="4" id="KW-0677">Repeat</keyword>
<evidence type="ECO:0000256" key="3">
    <source>
        <dbReference type="ARBA" id="ARBA00022723"/>
    </source>
</evidence>
<name>A0AAD1SYF1_PELCU</name>